<name>A0A2R3ZXP1_9CAUD</name>
<protein>
    <submittedName>
        <fullName evidence="1">Uncharacterized protein</fullName>
    </submittedName>
</protein>
<dbReference type="EMBL" id="MH028956">
    <property type="protein sequence ID" value="AVR55526.1"/>
    <property type="molecule type" value="Genomic_DNA"/>
</dbReference>
<accession>A0A2R3ZXP1</accession>
<evidence type="ECO:0000313" key="1">
    <source>
        <dbReference type="EMBL" id="AVR55526.1"/>
    </source>
</evidence>
<organism evidence="1 2">
    <name type="scientific">Staphylococcus phage phiSA_BS2</name>
    <dbReference type="NCBI Taxonomy" id="2126724"/>
    <lineage>
        <taxon>Viruses</taxon>
        <taxon>Duplodnaviria</taxon>
        <taxon>Heunggongvirae</taxon>
        <taxon>Uroviricota</taxon>
        <taxon>Caudoviricetes</taxon>
        <taxon>Herelleviridae</taxon>
        <taxon>Twortvirinae</taxon>
        <taxon>Baoshanvirus</taxon>
        <taxon>Baoshanvirus BS2</taxon>
    </lineage>
</organism>
<sequence>MASYKQTNYVNSLIVKGLMEDKIKDKQDLLDKLEILDGVSLSDFDTKETSDIIKKLNTIVE</sequence>
<evidence type="ECO:0000313" key="2">
    <source>
        <dbReference type="Proteomes" id="UP000244603"/>
    </source>
</evidence>
<dbReference type="Proteomes" id="UP000244603">
    <property type="component" value="Segment"/>
</dbReference>
<reference evidence="1 2" key="1">
    <citation type="submission" date="2018-03" db="EMBL/GenBank/DDBJ databases">
        <title>Isolation,the biological characteristics and genomics of two new strains of lysate Staphylococcus aureus phage.</title>
        <authorList>
            <person name="Jin X."/>
            <person name="Zhang C."/>
            <person name="Wang X."/>
            <person name="Zhong J."/>
        </authorList>
    </citation>
    <scope>NUCLEOTIDE SEQUENCE [LARGE SCALE GENOMIC DNA]</scope>
</reference>
<proteinExistence type="predicted"/>
<keyword evidence="2" id="KW-1185">Reference proteome</keyword>
<gene>
    <name evidence="1" type="ORF">phiSABS2_82</name>
</gene>